<keyword evidence="2" id="KW-0479">Metal-binding</keyword>
<dbReference type="GO" id="GO:0005506">
    <property type="term" value="F:iron ion binding"/>
    <property type="evidence" value="ECO:0007669"/>
    <property type="project" value="InterPro"/>
</dbReference>
<dbReference type="SMART" id="SM00702">
    <property type="entry name" value="P4Hc"/>
    <property type="match status" value="1"/>
</dbReference>
<proteinExistence type="predicted"/>
<dbReference type="EMBL" id="JH611157">
    <property type="protein sequence ID" value="EJP71269.1"/>
    <property type="molecule type" value="Genomic_DNA"/>
</dbReference>
<keyword evidence="6" id="KW-0408">Iron</keyword>
<feature type="domain" description="Fe2OG dioxygenase" evidence="7">
    <location>
        <begin position="91"/>
        <end position="201"/>
    </location>
</feature>
<dbReference type="Gene3D" id="2.60.120.620">
    <property type="entry name" value="q2cbj1_9rhob like domain"/>
    <property type="match status" value="1"/>
</dbReference>
<dbReference type="GO" id="GO:0031418">
    <property type="term" value="F:L-ascorbic acid binding"/>
    <property type="evidence" value="ECO:0007669"/>
    <property type="project" value="UniProtKB-KW"/>
</dbReference>
<protein>
    <submittedName>
        <fullName evidence="8">Prolyl 4-hydroxylase subunit alpha-2</fullName>
    </submittedName>
</protein>
<reference evidence="8 9" key="1">
    <citation type="journal article" date="2012" name="ISME J.">
        <title>Genomic insights to SAR86, an abundant and uncultivated marine bacterial lineage.</title>
        <authorList>
            <person name="Dupont C.L."/>
            <person name="Rusch D.B."/>
            <person name="Yooseph S."/>
            <person name="Lombardo M.J."/>
            <person name="Richter R.A."/>
            <person name="Valas R."/>
            <person name="Novotny M."/>
            <person name="Yee-Greenbaum J."/>
            <person name="Selengut J.D."/>
            <person name="Haft D.H."/>
            <person name="Halpern A.L."/>
            <person name="Lasken R.S."/>
            <person name="Nealson K."/>
            <person name="Friedman R."/>
            <person name="Venter J.C."/>
        </authorList>
    </citation>
    <scope>NUCLEOTIDE SEQUENCE [LARGE SCALE GENOMIC DNA]</scope>
</reference>
<gene>
    <name evidence="8" type="ORF">NT01SARS_1075</name>
</gene>
<dbReference type="InterPro" id="IPR045054">
    <property type="entry name" value="P4HA-like"/>
</dbReference>
<evidence type="ECO:0000313" key="9">
    <source>
        <dbReference type="Proteomes" id="UP000010305"/>
    </source>
</evidence>
<evidence type="ECO:0000256" key="3">
    <source>
        <dbReference type="ARBA" id="ARBA00022896"/>
    </source>
</evidence>
<evidence type="ECO:0000313" key="8">
    <source>
        <dbReference type="EMBL" id="EJP71269.1"/>
    </source>
</evidence>
<dbReference type="PANTHER" id="PTHR10869">
    <property type="entry name" value="PROLYL 4-HYDROXYLASE ALPHA SUBUNIT"/>
    <property type="match status" value="1"/>
</dbReference>
<name>J4KRN6_9GAMM</name>
<dbReference type="InterPro" id="IPR006620">
    <property type="entry name" value="Pro_4_hyd_alph"/>
</dbReference>
<evidence type="ECO:0000256" key="1">
    <source>
        <dbReference type="ARBA" id="ARBA00001961"/>
    </source>
</evidence>
<dbReference type="PANTHER" id="PTHR10869:SF246">
    <property type="entry name" value="TRANSMEMBRANE PROLYL 4-HYDROXYLASE"/>
    <property type="match status" value="1"/>
</dbReference>
<evidence type="ECO:0000256" key="5">
    <source>
        <dbReference type="ARBA" id="ARBA00023002"/>
    </source>
</evidence>
<accession>J4KRN6</accession>
<dbReference type="Proteomes" id="UP000010305">
    <property type="component" value="Unassembled WGS sequence"/>
</dbReference>
<dbReference type="Pfam" id="PF13640">
    <property type="entry name" value="2OG-FeII_Oxy_3"/>
    <property type="match status" value="1"/>
</dbReference>
<dbReference type="AlphaFoldDB" id="J4KRN6"/>
<dbReference type="InterPro" id="IPR005123">
    <property type="entry name" value="Oxoglu/Fe-dep_dioxygenase_dom"/>
</dbReference>
<sequence length="205" mass="23032">MEPKKISDNVTLYSADPIVYVVNNFLSDDECEAFVEMGKGKMERAKVISDDESEFHASRTNDFCWLEHSASDVIHEVSKRFSVLVKMPINNAEQFQLVYYGPGNEYKPHFDAFDKTTKEGQNNWFPGGQRMVTALAYLNDVEEGGATDFPKINVSVKPNKGDVVVFHNCIEGTTEINPQALHGGSPVVAGEKWAVNLWFRESAIY</sequence>
<dbReference type="HOGENOM" id="CLU_058132_3_1_6"/>
<evidence type="ECO:0000256" key="6">
    <source>
        <dbReference type="ARBA" id="ARBA00023004"/>
    </source>
</evidence>
<evidence type="ECO:0000256" key="4">
    <source>
        <dbReference type="ARBA" id="ARBA00022964"/>
    </source>
</evidence>
<keyword evidence="3" id="KW-0847">Vitamin C</keyword>
<dbReference type="STRING" id="1123866.NT01SARS_1075"/>
<evidence type="ECO:0000259" key="7">
    <source>
        <dbReference type="PROSITE" id="PS51471"/>
    </source>
</evidence>
<evidence type="ECO:0000256" key="2">
    <source>
        <dbReference type="ARBA" id="ARBA00022723"/>
    </source>
</evidence>
<organism evidence="8 9">
    <name type="scientific">SAR86 cluster bacterium SAR86A</name>
    <dbReference type="NCBI Taxonomy" id="1123866"/>
    <lineage>
        <taxon>Bacteria</taxon>
        <taxon>Pseudomonadati</taxon>
        <taxon>Pseudomonadota</taxon>
        <taxon>Gammaproteobacteria</taxon>
        <taxon>SAR86 cluster</taxon>
    </lineage>
</organism>
<keyword evidence="5" id="KW-0560">Oxidoreductase</keyword>
<dbReference type="InterPro" id="IPR044862">
    <property type="entry name" value="Pro_4_hyd_alph_FE2OG_OXY"/>
</dbReference>
<comment type="cofactor">
    <cofactor evidence="1">
        <name>L-ascorbate</name>
        <dbReference type="ChEBI" id="CHEBI:38290"/>
    </cofactor>
</comment>
<dbReference type="GO" id="GO:0004656">
    <property type="term" value="F:procollagen-proline 4-dioxygenase activity"/>
    <property type="evidence" value="ECO:0007669"/>
    <property type="project" value="TreeGrafter"/>
</dbReference>
<keyword evidence="4" id="KW-0223">Dioxygenase</keyword>
<dbReference type="SUPFAM" id="SSF51197">
    <property type="entry name" value="Clavaminate synthase-like"/>
    <property type="match status" value="1"/>
</dbReference>
<dbReference type="PROSITE" id="PS51471">
    <property type="entry name" value="FE2OG_OXY"/>
    <property type="match status" value="1"/>
</dbReference>